<protein>
    <submittedName>
        <fullName evidence="1">Transposon protein</fullName>
    </submittedName>
</protein>
<dbReference type="InterPro" id="IPR006912">
    <property type="entry name" value="Harbinger_derived_prot"/>
</dbReference>
<dbReference type="Pfam" id="PF04827">
    <property type="entry name" value="Plant_tran"/>
    <property type="match status" value="1"/>
</dbReference>
<dbReference type="EMBL" id="NBNE01000484">
    <property type="protein sequence ID" value="OWZ19127.1"/>
    <property type="molecule type" value="Genomic_DNA"/>
</dbReference>
<evidence type="ECO:0000313" key="2">
    <source>
        <dbReference type="Proteomes" id="UP000198211"/>
    </source>
</evidence>
<dbReference type="PANTHER" id="PTHR47150">
    <property type="entry name" value="OS12G0169200 PROTEIN"/>
    <property type="match status" value="1"/>
</dbReference>
<reference evidence="2" key="1">
    <citation type="submission" date="2017-03" db="EMBL/GenBank/DDBJ databases">
        <title>Phytopthora megakarya and P. palmivora, two closely related causual agents of cacao black pod achieved similar genome size and gene model numbers by different mechanisms.</title>
        <authorList>
            <person name="Ali S."/>
            <person name="Shao J."/>
            <person name="Larry D.J."/>
            <person name="Kronmiller B."/>
            <person name="Shen D."/>
            <person name="Strem M.D."/>
            <person name="Melnick R.L."/>
            <person name="Guiltinan M.J."/>
            <person name="Tyler B.M."/>
            <person name="Meinhardt L.W."/>
            <person name="Bailey B.A."/>
        </authorList>
    </citation>
    <scope>NUCLEOTIDE SEQUENCE [LARGE SCALE GENOMIC DNA]</scope>
    <source>
        <strain evidence="2">zdho120</strain>
    </source>
</reference>
<dbReference type="PANTHER" id="PTHR47150:SF5">
    <property type="entry name" value="OS07G0546750 PROTEIN"/>
    <property type="match status" value="1"/>
</dbReference>
<evidence type="ECO:0000313" key="1">
    <source>
        <dbReference type="EMBL" id="OWZ19127.1"/>
    </source>
</evidence>
<dbReference type="AlphaFoldDB" id="A0A225WQ54"/>
<comment type="caution">
    <text evidence="1">The sequence shown here is derived from an EMBL/GenBank/DDBJ whole genome shotgun (WGS) entry which is preliminary data.</text>
</comment>
<dbReference type="Proteomes" id="UP000198211">
    <property type="component" value="Unassembled WGS sequence"/>
</dbReference>
<proteinExistence type="predicted"/>
<dbReference type="STRING" id="4795.A0A225WQ54"/>
<name>A0A225WQ54_9STRA</name>
<gene>
    <name evidence="1" type="ORF">PHMEG_0006669</name>
</gene>
<sequence length="201" mass="22706">MNNDSAALACIRKLHDDDTSALDAVMLAYASQNDEPPRPQGSVAGRKLNFYRGAEDAHAGLKRDYFAEFPVYSPRIFRRRFRMQKSLYLRICTAAIRQLAYSVPADVVDDYVRIGESTTMESVLRFCGAVIDLFGQAFSRAPMDATCNVYSPCMCSVDLWECVEVWSERKNCPVAWTGQYKGKEKKPTMVLEAVMSSDLWI</sequence>
<keyword evidence="2" id="KW-1185">Reference proteome</keyword>
<accession>A0A225WQ54</accession>
<organism evidence="1 2">
    <name type="scientific">Phytophthora megakarya</name>
    <dbReference type="NCBI Taxonomy" id="4795"/>
    <lineage>
        <taxon>Eukaryota</taxon>
        <taxon>Sar</taxon>
        <taxon>Stramenopiles</taxon>
        <taxon>Oomycota</taxon>
        <taxon>Peronosporomycetes</taxon>
        <taxon>Peronosporales</taxon>
        <taxon>Peronosporaceae</taxon>
        <taxon>Phytophthora</taxon>
    </lineage>
</organism>
<dbReference type="OrthoDB" id="127355at2759"/>